<feature type="transmembrane region" description="Helical" evidence="1">
    <location>
        <begin position="57"/>
        <end position="73"/>
    </location>
</feature>
<keyword evidence="1" id="KW-1133">Transmembrane helix</keyword>
<gene>
    <name evidence="3" type="ORF">ALMOND_2B013444</name>
    <name evidence="2" type="ORF">L3X38_020308</name>
</gene>
<keyword evidence="5" id="KW-1185">Reference proteome</keyword>
<dbReference type="InterPro" id="IPR045501">
    <property type="entry name" value="DUF6490"/>
</dbReference>
<keyword evidence="1" id="KW-0472">Membrane</keyword>
<dbReference type="InParanoid" id="A0A5E4EWM1"/>
<feature type="transmembrane region" description="Helical" evidence="1">
    <location>
        <begin position="94"/>
        <end position="114"/>
    </location>
</feature>
<evidence type="ECO:0000313" key="3">
    <source>
        <dbReference type="EMBL" id="VVA20165.1"/>
    </source>
</evidence>
<name>A0A5E4EWM1_PRUDU</name>
<dbReference type="EMBL" id="JAJFAZ020000003">
    <property type="protein sequence ID" value="KAI5341034.1"/>
    <property type="molecule type" value="Genomic_DNA"/>
</dbReference>
<evidence type="ECO:0000313" key="4">
    <source>
        <dbReference type="Proteomes" id="UP000327085"/>
    </source>
</evidence>
<organism evidence="3 4">
    <name type="scientific">Prunus dulcis</name>
    <name type="common">Almond</name>
    <name type="synonym">Amygdalus dulcis</name>
    <dbReference type="NCBI Taxonomy" id="3755"/>
    <lineage>
        <taxon>Eukaryota</taxon>
        <taxon>Viridiplantae</taxon>
        <taxon>Streptophyta</taxon>
        <taxon>Embryophyta</taxon>
        <taxon>Tracheophyta</taxon>
        <taxon>Spermatophyta</taxon>
        <taxon>Magnoliopsida</taxon>
        <taxon>eudicotyledons</taxon>
        <taxon>Gunneridae</taxon>
        <taxon>Pentapetalae</taxon>
        <taxon>rosids</taxon>
        <taxon>fabids</taxon>
        <taxon>Rosales</taxon>
        <taxon>Rosaceae</taxon>
        <taxon>Amygdaloideae</taxon>
        <taxon>Amygdaleae</taxon>
        <taxon>Prunus</taxon>
    </lineage>
</organism>
<keyword evidence="1" id="KW-0812">Transmembrane</keyword>
<feature type="transmembrane region" description="Helical" evidence="1">
    <location>
        <begin position="120"/>
        <end position="144"/>
    </location>
</feature>
<dbReference type="PANTHER" id="PTHR46610:SF20">
    <property type="entry name" value="OS05G0181300 PROTEIN"/>
    <property type="match status" value="1"/>
</dbReference>
<dbReference type="OMA" id="FGFAYQF"/>
<dbReference type="Proteomes" id="UP001054821">
    <property type="component" value="Chromosome 3"/>
</dbReference>
<evidence type="ECO:0000256" key="1">
    <source>
        <dbReference type="SAM" id="Phobius"/>
    </source>
</evidence>
<evidence type="ECO:0000313" key="2">
    <source>
        <dbReference type="EMBL" id="KAI5341034.1"/>
    </source>
</evidence>
<reference evidence="4" key="2">
    <citation type="journal article" date="2020" name="Plant J.">
        <title>Transposons played a major role in the diversification between the closely related almond and peach genomes: results from the almond genome sequence.</title>
        <authorList>
            <person name="Alioto T."/>
            <person name="Alexiou K.G."/>
            <person name="Bardil A."/>
            <person name="Barteri F."/>
            <person name="Castanera R."/>
            <person name="Cruz F."/>
            <person name="Dhingra A."/>
            <person name="Duval H."/>
            <person name="Fernandez I Marti A."/>
            <person name="Frias L."/>
            <person name="Galan B."/>
            <person name="Garcia J.L."/>
            <person name="Howad W."/>
            <person name="Gomez-Garrido J."/>
            <person name="Gut M."/>
            <person name="Julca I."/>
            <person name="Morata J."/>
            <person name="Puigdomenech P."/>
            <person name="Ribeca P."/>
            <person name="Rubio Cabetas M.J."/>
            <person name="Vlasova A."/>
            <person name="Wirthensohn M."/>
            <person name="Garcia-Mas J."/>
            <person name="Gabaldon T."/>
            <person name="Casacuberta J.M."/>
            <person name="Arus P."/>
        </authorList>
    </citation>
    <scope>NUCLEOTIDE SEQUENCE [LARGE SCALE GENOMIC DNA]</scope>
    <source>
        <strain evidence="4">cv. Texas</strain>
    </source>
</reference>
<dbReference type="PANTHER" id="PTHR46610">
    <property type="entry name" value="OS05G0181300 PROTEIN"/>
    <property type="match status" value="1"/>
</dbReference>
<accession>A0A5E4EWM1</accession>
<proteinExistence type="predicted"/>
<reference evidence="2 5" key="3">
    <citation type="journal article" date="2022" name="G3 (Bethesda)">
        <title>Whole-genome sequence and methylome profiling of the almond [Prunus dulcis (Mill.) D.A. Webb] cultivar 'Nonpareil'.</title>
        <authorList>
            <person name="D'Amico-Willman K.M."/>
            <person name="Ouma W.Z."/>
            <person name="Meulia T."/>
            <person name="Sideli G.M."/>
            <person name="Gradziel T.M."/>
            <person name="Fresnedo-Ramirez J."/>
        </authorList>
    </citation>
    <scope>NUCLEOTIDE SEQUENCE [LARGE SCALE GENOMIC DNA]</scope>
    <source>
        <strain evidence="2">Clone GOH B32 T37-40</strain>
    </source>
</reference>
<sequence length="176" mass="20056">MLPTYDQKKPTKTTLPTFNTRNPDASQTINLTPCFVYFNLTICSLTTLYRAYEHSDYPVVAFVVFVYVSYFVLDKCLAVYTQLPRGEQSVKKELLRFTLWGLSSAILFGFAYQFGTFMHLSAVVLMYCIAVSSSLLLFYAYYIVDDQNHNGCSFCATMPPQSSCPNQEKRNNSDNV</sequence>
<reference evidence="3" key="1">
    <citation type="submission" date="2019-07" db="EMBL/GenBank/DDBJ databases">
        <authorList>
            <person name="Alioto T."/>
            <person name="Alioto T."/>
            <person name="Gomez Garrido J."/>
        </authorList>
    </citation>
    <scope>NUCLEOTIDE SEQUENCE</scope>
</reference>
<dbReference type="Proteomes" id="UP000327085">
    <property type="component" value="Chromosome 3"/>
</dbReference>
<dbReference type="AlphaFoldDB" id="A0A5E4EWM1"/>
<protein>
    <submittedName>
        <fullName evidence="3">PREDICTED: LOC18782120</fullName>
    </submittedName>
</protein>
<dbReference type="Gramene" id="VVA20165">
    <property type="protein sequence ID" value="VVA20165"/>
    <property type="gene ID" value="Prudul26B013444"/>
</dbReference>
<dbReference type="Pfam" id="PF20100">
    <property type="entry name" value="DUF6490"/>
    <property type="match status" value="1"/>
</dbReference>
<dbReference type="EMBL" id="CABIKO010000041">
    <property type="protein sequence ID" value="VVA20165.1"/>
    <property type="molecule type" value="Genomic_DNA"/>
</dbReference>
<evidence type="ECO:0000313" key="5">
    <source>
        <dbReference type="Proteomes" id="UP001054821"/>
    </source>
</evidence>